<evidence type="ECO:0000256" key="1">
    <source>
        <dbReference type="SAM" id="MobiDB-lite"/>
    </source>
</evidence>
<dbReference type="OrthoDB" id="1221248at2"/>
<reference evidence="3" key="1">
    <citation type="submission" date="2018-11" db="EMBL/GenBank/DDBJ databases">
        <title>Proposal to divide the Flavobacteriaceae and reorganize its genera based on Amino Acid Identity values calculated from whole genome sequences.</title>
        <authorList>
            <person name="Nicholson A.C."/>
            <person name="Gulvik C.A."/>
            <person name="Whitney A.M."/>
            <person name="Humrighouse B.W."/>
            <person name="Bell M."/>
            <person name="Holmes B."/>
            <person name="Steigerwalt A.G."/>
            <person name="Villarma A."/>
            <person name="Sheth M."/>
            <person name="Batra D."/>
            <person name="Pryor J."/>
            <person name="Bernardet J.-F."/>
            <person name="Hugo C."/>
            <person name="Kampfer P."/>
            <person name="Newman J.D."/>
            <person name="McQuiston J.R."/>
        </authorList>
    </citation>
    <scope>NUCLEOTIDE SEQUENCE [LARGE SCALE GENOMIC DNA]</scope>
    <source>
        <strain evidence="3">G0081</strain>
    </source>
</reference>
<dbReference type="EMBL" id="CP034159">
    <property type="protein sequence ID" value="AZI34321.1"/>
    <property type="molecule type" value="Genomic_DNA"/>
</dbReference>
<proteinExistence type="predicted"/>
<keyword evidence="3" id="KW-1185">Reference proteome</keyword>
<gene>
    <name evidence="2" type="ORF">EIB73_14545</name>
</gene>
<feature type="compositionally biased region" description="Basic and acidic residues" evidence="1">
    <location>
        <begin position="347"/>
        <end position="365"/>
    </location>
</feature>
<evidence type="ECO:0000313" key="2">
    <source>
        <dbReference type="EMBL" id="AZI34321.1"/>
    </source>
</evidence>
<evidence type="ECO:0000313" key="3">
    <source>
        <dbReference type="Proteomes" id="UP000270185"/>
    </source>
</evidence>
<name>A0A3G8Y017_9FLAO</name>
<feature type="region of interest" description="Disordered" evidence="1">
    <location>
        <begin position="343"/>
        <end position="366"/>
    </location>
</feature>
<dbReference type="Proteomes" id="UP000270185">
    <property type="component" value="Chromosome"/>
</dbReference>
<organism evidence="2 3">
    <name type="scientific">Kaistella carnis</name>
    <dbReference type="NCBI Taxonomy" id="1241979"/>
    <lineage>
        <taxon>Bacteria</taxon>
        <taxon>Pseudomonadati</taxon>
        <taxon>Bacteroidota</taxon>
        <taxon>Flavobacteriia</taxon>
        <taxon>Flavobacteriales</taxon>
        <taxon>Weeksellaceae</taxon>
        <taxon>Chryseobacterium group</taxon>
        <taxon>Kaistella</taxon>
    </lineage>
</organism>
<dbReference type="KEGG" id="ccas:EIB73_14545"/>
<dbReference type="AlphaFoldDB" id="A0A3G8Y017"/>
<sequence>MDDNRADREEKDKLVDAQLVVIDGAKVKFNGHLGEFKVLNDVPTTQNKLTGTIVENQISNFIFYDGFILTSLAAWQDFGNVKIQDNEVLIKKSIIPGAGQMPGSSVIEFGNIEFLNCGQVHCPSSINTEGAPVPEEDDPKINGHYYNISGIYEGPISGQKIGKENDVYACDGKGKKKDTFLNAKKLNITHTDFQKVCNIVKHEGLSTEENEYIYIAHANYNEGKDKNTTMLARLMTSYSSVAAADKQILLSDTAADTISKYSRKGVIDALLRDINSSKTDPTDGARFWDGVDFLAWGINTELKADSKSKTGHNKFDEYNSVTISKSLYDEFVMKIQKKYPNGAPYKSSHDVKKDQGSHTHKETTRGPRAVYTIPASDFSKKEYWTTGDFYYKNDIKRSTSIVATKVAGYSIFWKEIK</sequence>
<accession>A0A3G8Y017</accession>
<dbReference type="RefSeq" id="WP_125025957.1">
    <property type="nucleotide sequence ID" value="NZ_CP034159.1"/>
</dbReference>
<protein>
    <submittedName>
        <fullName evidence="2">Uncharacterized protein</fullName>
    </submittedName>
</protein>